<dbReference type="InterPro" id="IPR036427">
    <property type="entry name" value="Bromodomain-like_sf"/>
</dbReference>
<dbReference type="PROSITE" id="PS00633">
    <property type="entry name" value="BROMODOMAIN_1"/>
    <property type="match status" value="1"/>
</dbReference>
<dbReference type="GO" id="GO:0006355">
    <property type="term" value="P:regulation of DNA-templated transcription"/>
    <property type="evidence" value="ECO:0007669"/>
    <property type="project" value="TreeGrafter"/>
</dbReference>
<dbReference type="InterPro" id="IPR050935">
    <property type="entry name" value="Bromo_chromatin_reader"/>
</dbReference>
<feature type="compositionally biased region" description="Polar residues" evidence="3">
    <location>
        <begin position="518"/>
        <end position="535"/>
    </location>
</feature>
<dbReference type="Pfam" id="PF00439">
    <property type="entry name" value="Bromodomain"/>
    <property type="match status" value="2"/>
</dbReference>
<keyword evidence="6" id="KW-1185">Reference proteome</keyword>
<evidence type="ECO:0000313" key="6">
    <source>
        <dbReference type="Proteomes" id="UP000002282"/>
    </source>
</evidence>
<dbReference type="HOGENOM" id="CLU_607311_0_0_1"/>
<proteinExistence type="predicted"/>
<dbReference type="OMA" id="IFENCML"/>
<dbReference type="PhylomeDB" id="B4PNZ1"/>
<reference evidence="5 6" key="2">
    <citation type="journal article" date="2007" name="PLoS Biol.">
        <title>Principles of genome evolution in the Drosophila melanogaster species group.</title>
        <authorList>
            <person name="Ranz J.M."/>
            <person name="Maurin D."/>
            <person name="Chan Y.S."/>
            <person name="von Grotthuss M."/>
            <person name="Hillier L.W."/>
            <person name="Roote J."/>
            <person name="Ashburner M."/>
            <person name="Bergman C.M."/>
        </authorList>
    </citation>
    <scope>NUCLEOTIDE SEQUENCE [LARGE SCALE GENOMIC DNA]</scope>
    <source>
        <strain evidence="6">Tai18E2 / Tucson 14021-0261.01</strain>
    </source>
</reference>
<protein>
    <recommendedName>
        <fullName evidence="4">Bromo domain-containing protein</fullName>
    </recommendedName>
</protein>
<dbReference type="Proteomes" id="UP000002282">
    <property type="component" value="Chromosome 3R"/>
</dbReference>
<dbReference type="KEGG" id="dya:Dyak_GE23913"/>
<dbReference type="eggNOG" id="KOG1474">
    <property type="taxonomic scope" value="Eukaryota"/>
</dbReference>
<evidence type="ECO:0000256" key="1">
    <source>
        <dbReference type="ARBA" id="ARBA00023117"/>
    </source>
</evidence>
<dbReference type="OrthoDB" id="8063680at2759"/>
<dbReference type="GO" id="GO:0005730">
    <property type="term" value="C:nucleolus"/>
    <property type="evidence" value="ECO:0007669"/>
    <property type="project" value="EnsemblMetazoa"/>
</dbReference>
<dbReference type="AlphaFoldDB" id="B4PNZ1"/>
<evidence type="ECO:0000313" key="5">
    <source>
        <dbReference type="EMBL" id="EDW98201.1"/>
    </source>
</evidence>
<dbReference type="EMBL" id="CM000160">
    <property type="protein sequence ID" value="EDW98201.1"/>
    <property type="molecule type" value="Genomic_DNA"/>
</dbReference>
<dbReference type="SUPFAM" id="SSF47370">
    <property type="entry name" value="Bromodomain"/>
    <property type="match status" value="2"/>
</dbReference>
<feature type="region of interest" description="Disordered" evidence="3">
    <location>
        <begin position="505"/>
        <end position="535"/>
    </location>
</feature>
<name>B4PNZ1_DROYA</name>
<dbReference type="PANTHER" id="PTHR22880:SF225">
    <property type="entry name" value="BROMODOMAIN-CONTAINING PROTEIN BET-1-RELATED"/>
    <property type="match status" value="1"/>
</dbReference>
<feature type="domain" description="Bromo" evidence="4">
    <location>
        <begin position="55"/>
        <end position="127"/>
    </location>
</feature>
<dbReference type="PRINTS" id="PR00503">
    <property type="entry name" value="BROMODOMAIN"/>
</dbReference>
<dbReference type="PANTHER" id="PTHR22880">
    <property type="entry name" value="FALZ-RELATED BROMODOMAIN-CONTAINING PROTEINS"/>
    <property type="match status" value="1"/>
</dbReference>
<dbReference type="SMART" id="SM00297">
    <property type="entry name" value="BROMO"/>
    <property type="match status" value="1"/>
</dbReference>
<dbReference type="GO" id="GO:0003682">
    <property type="term" value="F:chromatin binding"/>
    <property type="evidence" value="ECO:0007669"/>
    <property type="project" value="EnsemblMetazoa"/>
</dbReference>
<dbReference type="InterPro" id="IPR001487">
    <property type="entry name" value="Bromodomain"/>
</dbReference>
<evidence type="ECO:0000259" key="4">
    <source>
        <dbReference type="PROSITE" id="PS50014"/>
    </source>
</evidence>
<organism evidence="5 6">
    <name type="scientific">Drosophila yakuba</name>
    <name type="common">Fruit fly</name>
    <dbReference type="NCBI Taxonomy" id="7245"/>
    <lineage>
        <taxon>Eukaryota</taxon>
        <taxon>Metazoa</taxon>
        <taxon>Ecdysozoa</taxon>
        <taxon>Arthropoda</taxon>
        <taxon>Hexapoda</taxon>
        <taxon>Insecta</taxon>
        <taxon>Pterygota</taxon>
        <taxon>Neoptera</taxon>
        <taxon>Endopterygota</taxon>
        <taxon>Diptera</taxon>
        <taxon>Brachycera</taxon>
        <taxon>Muscomorpha</taxon>
        <taxon>Ephydroidea</taxon>
        <taxon>Drosophilidae</taxon>
        <taxon>Drosophila</taxon>
        <taxon>Sophophora</taxon>
    </lineage>
</organism>
<accession>B4PNZ1</accession>
<dbReference type="InterPro" id="IPR018359">
    <property type="entry name" value="Bromodomain_CS"/>
</dbReference>
<feature type="region of interest" description="Disordered" evidence="3">
    <location>
        <begin position="152"/>
        <end position="188"/>
    </location>
</feature>
<keyword evidence="1 2" id="KW-0103">Bromodomain</keyword>
<feature type="region of interest" description="Disordered" evidence="3">
    <location>
        <begin position="289"/>
        <end position="308"/>
    </location>
</feature>
<gene>
    <name evidence="5" type="primary">Dyak\GE23913</name>
    <name evidence="5" type="synonym">dyak_GLEANR_7658</name>
    <name evidence="5" type="synonym">GE23913</name>
    <name evidence="5" type="ORF">Dyak_GE23913</name>
</gene>
<reference evidence="5 6" key="1">
    <citation type="journal article" date="2007" name="Nature">
        <title>Evolution of genes and genomes on the Drosophila phylogeny.</title>
        <authorList>
            <consortium name="Drosophila 12 Genomes Consortium"/>
            <person name="Clark A.G."/>
            <person name="Eisen M.B."/>
            <person name="Smith D.R."/>
            <person name="Bergman C.M."/>
            <person name="Oliver B."/>
            <person name="Markow T.A."/>
            <person name="Kaufman T.C."/>
            <person name="Kellis M."/>
            <person name="Gelbart W."/>
            <person name="Iyer V.N."/>
            <person name="Pollard D.A."/>
            <person name="Sackton T.B."/>
            <person name="Larracuente A.M."/>
            <person name="Singh N.D."/>
            <person name="Abad J.P."/>
            <person name="Abt D.N."/>
            <person name="Adryan B."/>
            <person name="Aguade M."/>
            <person name="Akashi H."/>
            <person name="Anderson W.W."/>
            <person name="Aquadro C.F."/>
            <person name="Ardell D.H."/>
            <person name="Arguello R."/>
            <person name="Artieri C.G."/>
            <person name="Barbash D.A."/>
            <person name="Barker D."/>
            <person name="Barsanti P."/>
            <person name="Batterham P."/>
            <person name="Batzoglou S."/>
            <person name="Begun D."/>
            <person name="Bhutkar A."/>
            <person name="Blanco E."/>
            <person name="Bosak S.A."/>
            <person name="Bradley R.K."/>
            <person name="Brand A.D."/>
            <person name="Brent M.R."/>
            <person name="Brooks A.N."/>
            <person name="Brown R.H."/>
            <person name="Butlin R.K."/>
            <person name="Caggese C."/>
            <person name="Calvi B.R."/>
            <person name="Bernardo de Carvalho A."/>
            <person name="Caspi A."/>
            <person name="Castrezana S."/>
            <person name="Celniker S.E."/>
            <person name="Chang J.L."/>
            <person name="Chapple C."/>
            <person name="Chatterji S."/>
            <person name="Chinwalla A."/>
            <person name="Civetta A."/>
            <person name="Clifton S.W."/>
            <person name="Comeron J.M."/>
            <person name="Costello J.C."/>
            <person name="Coyne J.A."/>
            <person name="Daub J."/>
            <person name="David R.G."/>
            <person name="Delcher A.L."/>
            <person name="Delehaunty K."/>
            <person name="Do C.B."/>
            <person name="Ebling H."/>
            <person name="Edwards K."/>
            <person name="Eickbush T."/>
            <person name="Evans J.D."/>
            <person name="Filipski A."/>
            <person name="Findeiss S."/>
            <person name="Freyhult E."/>
            <person name="Fulton L."/>
            <person name="Fulton R."/>
            <person name="Garcia A.C."/>
            <person name="Gardiner A."/>
            <person name="Garfield D.A."/>
            <person name="Garvin B.E."/>
            <person name="Gibson G."/>
            <person name="Gilbert D."/>
            <person name="Gnerre S."/>
            <person name="Godfrey J."/>
            <person name="Good R."/>
            <person name="Gotea V."/>
            <person name="Gravely B."/>
            <person name="Greenberg A.J."/>
            <person name="Griffiths-Jones S."/>
            <person name="Gross S."/>
            <person name="Guigo R."/>
            <person name="Gustafson E.A."/>
            <person name="Haerty W."/>
            <person name="Hahn M.W."/>
            <person name="Halligan D.L."/>
            <person name="Halpern A.L."/>
            <person name="Halter G.M."/>
            <person name="Han M.V."/>
            <person name="Heger A."/>
            <person name="Hillier L."/>
            <person name="Hinrichs A.S."/>
            <person name="Holmes I."/>
            <person name="Hoskins R.A."/>
            <person name="Hubisz M.J."/>
            <person name="Hultmark D."/>
            <person name="Huntley M.A."/>
            <person name="Jaffe D.B."/>
            <person name="Jagadeeshan S."/>
            <person name="Jeck W.R."/>
            <person name="Johnson J."/>
            <person name="Jones C.D."/>
            <person name="Jordan W.C."/>
            <person name="Karpen G.H."/>
            <person name="Kataoka E."/>
            <person name="Keightley P.D."/>
            <person name="Kheradpour P."/>
            <person name="Kirkness E.F."/>
            <person name="Koerich L.B."/>
            <person name="Kristiansen K."/>
            <person name="Kudrna D."/>
            <person name="Kulathinal R.J."/>
            <person name="Kumar S."/>
            <person name="Kwok R."/>
            <person name="Lander E."/>
            <person name="Langley C.H."/>
            <person name="Lapoint R."/>
            <person name="Lazzaro B.P."/>
            <person name="Lee S.J."/>
            <person name="Levesque L."/>
            <person name="Li R."/>
            <person name="Lin C.F."/>
            <person name="Lin M.F."/>
            <person name="Lindblad-Toh K."/>
            <person name="Llopart A."/>
            <person name="Long M."/>
            <person name="Low L."/>
            <person name="Lozovsky E."/>
            <person name="Lu J."/>
            <person name="Luo M."/>
            <person name="Machado C.A."/>
            <person name="Makalowski W."/>
            <person name="Marzo M."/>
            <person name="Matsuda M."/>
            <person name="Matzkin L."/>
            <person name="McAllister B."/>
            <person name="McBride C.S."/>
            <person name="McKernan B."/>
            <person name="McKernan K."/>
            <person name="Mendez-Lago M."/>
            <person name="Minx P."/>
            <person name="Mollenhauer M.U."/>
            <person name="Montooth K."/>
            <person name="Mount S.M."/>
            <person name="Mu X."/>
            <person name="Myers E."/>
            <person name="Negre B."/>
            <person name="Newfeld S."/>
            <person name="Nielsen R."/>
            <person name="Noor M.A."/>
            <person name="O'Grady P."/>
            <person name="Pachter L."/>
            <person name="Papaceit M."/>
            <person name="Parisi M.J."/>
            <person name="Parisi M."/>
            <person name="Parts L."/>
            <person name="Pedersen J.S."/>
            <person name="Pesole G."/>
            <person name="Phillippy A.M."/>
            <person name="Ponting C.P."/>
            <person name="Pop M."/>
            <person name="Porcelli D."/>
            <person name="Powell J.R."/>
            <person name="Prohaska S."/>
            <person name="Pruitt K."/>
            <person name="Puig M."/>
            <person name="Quesneville H."/>
            <person name="Ram K.R."/>
            <person name="Rand D."/>
            <person name="Rasmussen M.D."/>
            <person name="Reed L.K."/>
            <person name="Reenan R."/>
            <person name="Reily A."/>
            <person name="Remington K.A."/>
            <person name="Rieger T.T."/>
            <person name="Ritchie M.G."/>
            <person name="Robin C."/>
            <person name="Rogers Y.H."/>
            <person name="Rohde C."/>
            <person name="Rozas J."/>
            <person name="Rubenfield M.J."/>
            <person name="Ruiz A."/>
            <person name="Russo S."/>
            <person name="Salzberg S.L."/>
            <person name="Sanchez-Gracia A."/>
            <person name="Saranga D.J."/>
            <person name="Sato H."/>
            <person name="Schaeffer S.W."/>
            <person name="Schatz M.C."/>
            <person name="Schlenke T."/>
            <person name="Schwartz R."/>
            <person name="Segarra C."/>
            <person name="Singh R.S."/>
            <person name="Sirot L."/>
            <person name="Sirota M."/>
            <person name="Sisneros N.B."/>
            <person name="Smith C.D."/>
            <person name="Smith T.F."/>
            <person name="Spieth J."/>
            <person name="Stage D.E."/>
            <person name="Stark A."/>
            <person name="Stephan W."/>
            <person name="Strausberg R.L."/>
            <person name="Strempel S."/>
            <person name="Sturgill D."/>
            <person name="Sutton G."/>
            <person name="Sutton G.G."/>
            <person name="Tao W."/>
            <person name="Teichmann S."/>
            <person name="Tobari Y.N."/>
            <person name="Tomimura Y."/>
            <person name="Tsolas J.M."/>
            <person name="Valente V.L."/>
            <person name="Venter E."/>
            <person name="Venter J.C."/>
            <person name="Vicario S."/>
            <person name="Vieira F.G."/>
            <person name="Vilella A.J."/>
            <person name="Villasante A."/>
            <person name="Walenz B."/>
            <person name="Wang J."/>
            <person name="Wasserman M."/>
            <person name="Watts T."/>
            <person name="Wilson D."/>
            <person name="Wilson R.K."/>
            <person name="Wing R.A."/>
            <person name="Wolfner M.F."/>
            <person name="Wong A."/>
            <person name="Wong G.K."/>
            <person name="Wu C.I."/>
            <person name="Wu G."/>
            <person name="Yamamoto D."/>
            <person name="Yang H.P."/>
            <person name="Yang S.P."/>
            <person name="Yorke J.A."/>
            <person name="Yoshida K."/>
            <person name="Zdobnov E."/>
            <person name="Zhang P."/>
            <person name="Zhang Y."/>
            <person name="Zimin A.V."/>
            <person name="Baldwin J."/>
            <person name="Abdouelleil A."/>
            <person name="Abdulkadir J."/>
            <person name="Abebe A."/>
            <person name="Abera B."/>
            <person name="Abreu J."/>
            <person name="Acer S.C."/>
            <person name="Aftuck L."/>
            <person name="Alexander A."/>
            <person name="An P."/>
            <person name="Anderson E."/>
            <person name="Anderson S."/>
            <person name="Arachi H."/>
            <person name="Azer M."/>
            <person name="Bachantsang P."/>
            <person name="Barry A."/>
            <person name="Bayul T."/>
            <person name="Berlin A."/>
            <person name="Bessette D."/>
            <person name="Bloom T."/>
            <person name="Blye J."/>
            <person name="Boguslavskiy L."/>
            <person name="Bonnet C."/>
            <person name="Boukhgalter B."/>
            <person name="Bourzgui I."/>
            <person name="Brown A."/>
            <person name="Cahill P."/>
            <person name="Channer S."/>
            <person name="Cheshatsang Y."/>
            <person name="Chuda L."/>
            <person name="Citroen M."/>
            <person name="Collymore A."/>
            <person name="Cooke P."/>
            <person name="Costello M."/>
            <person name="D'Aco K."/>
            <person name="Daza R."/>
            <person name="De Haan G."/>
            <person name="DeGray S."/>
            <person name="DeMaso C."/>
            <person name="Dhargay N."/>
            <person name="Dooley K."/>
            <person name="Dooley E."/>
            <person name="Doricent M."/>
            <person name="Dorje P."/>
            <person name="Dorjee K."/>
            <person name="Dupes A."/>
            <person name="Elong R."/>
            <person name="Falk J."/>
            <person name="Farina A."/>
            <person name="Faro S."/>
            <person name="Ferguson D."/>
            <person name="Fisher S."/>
            <person name="Foley C.D."/>
            <person name="Franke A."/>
            <person name="Friedrich D."/>
            <person name="Gadbois L."/>
            <person name="Gearin G."/>
            <person name="Gearin C.R."/>
            <person name="Giannoukos G."/>
            <person name="Goode T."/>
            <person name="Graham J."/>
            <person name="Grandbois E."/>
            <person name="Grewal S."/>
            <person name="Gyaltsen K."/>
            <person name="Hafez N."/>
            <person name="Hagos B."/>
            <person name="Hall J."/>
            <person name="Henson C."/>
            <person name="Hollinger A."/>
            <person name="Honan T."/>
            <person name="Huard M.D."/>
            <person name="Hughes L."/>
            <person name="Hurhula B."/>
            <person name="Husby M.E."/>
            <person name="Kamat A."/>
            <person name="Kanga B."/>
            <person name="Kashin S."/>
            <person name="Khazanovich D."/>
            <person name="Kisner P."/>
            <person name="Lance K."/>
            <person name="Lara M."/>
            <person name="Lee W."/>
            <person name="Lennon N."/>
            <person name="Letendre F."/>
            <person name="LeVine R."/>
            <person name="Lipovsky A."/>
            <person name="Liu X."/>
            <person name="Liu J."/>
            <person name="Liu S."/>
            <person name="Lokyitsang T."/>
            <person name="Lokyitsang Y."/>
            <person name="Lubonja R."/>
            <person name="Lui A."/>
            <person name="MacDonald P."/>
            <person name="Magnisalis V."/>
            <person name="Maru K."/>
            <person name="Matthews C."/>
            <person name="McCusker W."/>
            <person name="McDonough S."/>
            <person name="Mehta T."/>
            <person name="Meldrim J."/>
            <person name="Meneus L."/>
            <person name="Mihai O."/>
            <person name="Mihalev A."/>
            <person name="Mihova T."/>
            <person name="Mittelman R."/>
            <person name="Mlenga V."/>
            <person name="Montmayeur A."/>
            <person name="Mulrain L."/>
            <person name="Navidi A."/>
            <person name="Naylor J."/>
            <person name="Negash T."/>
            <person name="Nguyen T."/>
            <person name="Nguyen N."/>
            <person name="Nicol R."/>
            <person name="Norbu C."/>
            <person name="Norbu N."/>
            <person name="Novod N."/>
            <person name="O'Neill B."/>
            <person name="Osman S."/>
            <person name="Markiewicz E."/>
            <person name="Oyono O.L."/>
            <person name="Patti C."/>
            <person name="Phunkhang P."/>
            <person name="Pierre F."/>
            <person name="Priest M."/>
            <person name="Raghuraman S."/>
            <person name="Rege F."/>
            <person name="Reyes R."/>
            <person name="Rise C."/>
            <person name="Rogov P."/>
            <person name="Ross K."/>
            <person name="Ryan E."/>
            <person name="Settipalli S."/>
            <person name="Shea T."/>
            <person name="Sherpa N."/>
            <person name="Shi L."/>
            <person name="Shih D."/>
            <person name="Sparrow T."/>
            <person name="Spaulding J."/>
            <person name="Stalker J."/>
            <person name="Stange-Thomann N."/>
            <person name="Stavropoulos S."/>
            <person name="Stone C."/>
            <person name="Strader C."/>
            <person name="Tesfaye S."/>
            <person name="Thomson T."/>
            <person name="Thoulutsang Y."/>
            <person name="Thoulutsang D."/>
            <person name="Topham K."/>
            <person name="Topping I."/>
            <person name="Tsamla T."/>
            <person name="Vassiliev H."/>
            <person name="Vo A."/>
            <person name="Wangchuk T."/>
            <person name="Wangdi T."/>
            <person name="Weiand M."/>
            <person name="Wilkinson J."/>
            <person name="Wilson A."/>
            <person name="Yadav S."/>
            <person name="Young G."/>
            <person name="Yu Q."/>
            <person name="Zembek L."/>
            <person name="Zhong D."/>
            <person name="Zimmer A."/>
            <person name="Zwirko Z."/>
            <person name="Jaffe D.B."/>
            <person name="Alvarez P."/>
            <person name="Brockman W."/>
            <person name="Butler J."/>
            <person name="Chin C."/>
            <person name="Gnerre S."/>
            <person name="Grabherr M."/>
            <person name="Kleber M."/>
            <person name="Mauceli E."/>
            <person name="MacCallum I."/>
        </authorList>
    </citation>
    <scope>NUCLEOTIDE SEQUENCE [LARGE SCALE GENOMIC DNA]</scope>
    <source>
        <strain evidence="6">Tai18E2 / Tucson 14021-0261.01</strain>
    </source>
</reference>
<sequence length="535" mass="60757">MHKLKLKNKQPPPRNEPTLQPVNGIVQPPVIPPPNRPGRRTNVLEDLKSVLNFIWRSRCSYHFRHPVDAVSLGVPDYHAVVKHPMDLSTIRKRLHNNYYWQASEALEDFKLIFENCMMYNLEGSPVHQAGKDLKEAFNTRLASIDLSKEVELKPKSEKRKRKATDSLDAGTTPMAPPPPRAASNYPGHWPSGRSPWHCPPAIPGVPAFRNFVPPNLIPSFMPDSLVNPVTSMLPISTMMNPIFKNTWEVKRAVDPPPEQPATSQVAFRPIVLPPPLTSSPIEPIMMPLPKWPTPPPAEPPAPSPLPPPKPTPPVIICYKSLDRLIEKSHSDHLLKSMVKRKRKQITWAFNHADYWRRYSQNPDYDHDREEKLDWKILQERLDSDNFESFDGFVSSVRKMFQNALRCFPEDGLVKTSVKKTNEIFEKRLPKYKELIATAKDKGRVLVASKEKDFRAAETLNIKQEKVDQKTENASIPKPVVIKTEPMDATEQEVVNMEPKDLQQKVVASTQPLDEPSNAGDQSATFSRMEISSINA</sequence>
<dbReference type="GO" id="GO:0016604">
    <property type="term" value="C:nuclear body"/>
    <property type="evidence" value="ECO:0007669"/>
    <property type="project" value="EnsemblMetazoa"/>
</dbReference>
<dbReference type="GO" id="GO:0006338">
    <property type="term" value="P:chromatin remodeling"/>
    <property type="evidence" value="ECO:0007669"/>
    <property type="project" value="TreeGrafter"/>
</dbReference>
<evidence type="ECO:0000256" key="3">
    <source>
        <dbReference type="SAM" id="MobiDB-lite"/>
    </source>
</evidence>
<feature type="region of interest" description="Disordered" evidence="3">
    <location>
        <begin position="1"/>
        <end position="38"/>
    </location>
</feature>
<dbReference type="GO" id="GO:0000785">
    <property type="term" value="C:chromatin"/>
    <property type="evidence" value="ECO:0007669"/>
    <property type="project" value="TreeGrafter"/>
</dbReference>
<dbReference type="Gene3D" id="1.20.920.10">
    <property type="entry name" value="Bromodomain-like"/>
    <property type="match status" value="2"/>
</dbReference>
<dbReference type="GO" id="GO:0048515">
    <property type="term" value="P:spermatid differentiation"/>
    <property type="evidence" value="ECO:0007669"/>
    <property type="project" value="EnsemblMetazoa"/>
</dbReference>
<evidence type="ECO:0000256" key="2">
    <source>
        <dbReference type="PROSITE-ProRule" id="PRU00035"/>
    </source>
</evidence>
<dbReference type="PROSITE" id="PS50014">
    <property type="entry name" value="BROMODOMAIN_2"/>
    <property type="match status" value="1"/>
</dbReference>